<dbReference type="InterPro" id="IPR009057">
    <property type="entry name" value="Homeodomain-like_sf"/>
</dbReference>
<dbReference type="AlphaFoldDB" id="A0A5C1AJC8"/>
<evidence type="ECO:0000313" key="4">
    <source>
        <dbReference type="EMBL" id="QEL18106.1"/>
    </source>
</evidence>
<keyword evidence="5" id="KW-1185">Reference proteome</keyword>
<organism evidence="4 5">
    <name type="scientific">Limnoglobus roseus</name>
    <dbReference type="NCBI Taxonomy" id="2598579"/>
    <lineage>
        <taxon>Bacteria</taxon>
        <taxon>Pseudomonadati</taxon>
        <taxon>Planctomycetota</taxon>
        <taxon>Planctomycetia</taxon>
        <taxon>Gemmatales</taxon>
        <taxon>Gemmataceae</taxon>
        <taxon>Limnoglobus</taxon>
    </lineage>
</organism>
<evidence type="ECO:0000256" key="2">
    <source>
        <dbReference type="PROSITE-ProRule" id="PRU00335"/>
    </source>
</evidence>
<dbReference type="Pfam" id="PF00440">
    <property type="entry name" value="TetR_N"/>
    <property type="match status" value="1"/>
</dbReference>
<dbReference type="PRINTS" id="PR00455">
    <property type="entry name" value="HTHTETR"/>
</dbReference>
<evidence type="ECO:0000256" key="1">
    <source>
        <dbReference type="ARBA" id="ARBA00023125"/>
    </source>
</evidence>
<sequence length="210" mass="23553">MDFALDAKERLLDAAEEVFADKGFNAATIREIINRANVNIAAVNYYFGDKERLYIEAVKYAHQCSWKGLPQPESSPDATPVEKLRLFIRMMATWTNAIARPSSVQLVMREMLHPTAAAREIVRESIQPTGFRLRAIVEELFPGIEEGRCLMIGFSIMGQILFYKQNRRVAELIFGKEPVAALETESVIEHITQFTLAALGQGPPVNGRPS</sequence>
<dbReference type="InterPro" id="IPR001647">
    <property type="entry name" value="HTH_TetR"/>
</dbReference>
<proteinExistence type="predicted"/>
<evidence type="ECO:0000313" key="5">
    <source>
        <dbReference type="Proteomes" id="UP000324974"/>
    </source>
</evidence>
<name>A0A5C1AJC8_9BACT</name>
<feature type="DNA-binding region" description="H-T-H motif" evidence="2">
    <location>
        <begin position="28"/>
        <end position="47"/>
    </location>
</feature>
<dbReference type="PROSITE" id="PS01081">
    <property type="entry name" value="HTH_TETR_1"/>
    <property type="match status" value="1"/>
</dbReference>
<dbReference type="Proteomes" id="UP000324974">
    <property type="component" value="Chromosome"/>
</dbReference>
<dbReference type="SUPFAM" id="SSF48498">
    <property type="entry name" value="Tetracyclin repressor-like, C-terminal domain"/>
    <property type="match status" value="1"/>
</dbReference>
<dbReference type="GO" id="GO:0000976">
    <property type="term" value="F:transcription cis-regulatory region binding"/>
    <property type="evidence" value="ECO:0007669"/>
    <property type="project" value="TreeGrafter"/>
</dbReference>
<dbReference type="Gene3D" id="1.10.10.60">
    <property type="entry name" value="Homeodomain-like"/>
    <property type="match status" value="1"/>
</dbReference>
<dbReference type="Gene3D" id="1.10.357.10">
    <property type="entry name" value="Tetracycline Repressor, domain 2"/>
    <property type="match status" value="1"/>
</dbReference>
<accession>A0A5C1AJC8</accession>
<reference evidence="5" key="1">
    <citation type="submission" date="2019-08" db="EMBL/GenBank/DDBJ databases">
        <title>Limnoglobus roseus gen. nov., sp. nov., a novel freshwater planctomycete with a giant genome from the family Gemmataceae.</title>
        <authorList>
            <person name="Kulichevskaya I.S."/>
            <person name="Naumoff D.G."/>
            <person name="Miroshnikov K."/>
            <person name="Ivanova A."/>
            <person name="Philippov D.A."/>
            <person name="Hakobyan A."/>
            <person name="Rijpstra I.C."/>
            <person name="Sinninghe Damste J.S."/>
            <person name="Liesack W."/>
            <person name="Dedysh S.N."/>
        </authorList>
    </citation>
    <scope>NUCLEOTIDE SEQUENCE [LARGE SCALE GENOMIC DNA]</scope>
    <source>
        <strain evidence="5">PX52</strain>
    </source>
</reference>
<dbReference type="KEGG" id="lrs:PX52LOC_05120"/>
<gene>
    <name evidence="4" type="ORF">PX52LOC_05120</name>
</gene>
<dbReference type="SUPFAM" id="SSF46689">
    <property type="entry name" value="Homeodomain-like"/>
    <property type="match status" value="1"/>
</dbReference>
<evidence type="ECO:0000259" key="3">
    <source>
        <dbReference type="PROSITE" id="PS50977"/>
    </source>
</evidence>
<dbReference type="PANTHER" id="PTHR30055">
    <property type="entry name" value="HTH-TYPE TRANSCRIPTIONAL REGULATOR RUTR"/>
    <property type="match status" value="1"/>
</dbReference>
<dbReference type="InterPro" id="IPR023772">
    <property type="entry name" value="DNA-bd_HTH_TetR-type_CS"/>
</dbReference>
<dbReference type="Pfam" id="PF09209">
    <property type="entry name" value="CecR_C"/>
    <property type="match status" value="1"/>
</dbReference>
<protein>
    <recommendedName>
        <fullName evidence="3">HTH tetR-type domain-containing protein</fullName>
    </recommendedName>
</protein>
<dbReference type="InterPro" id="IPR015292">
    <property type="entry name" value="Tscrpt_reg_YbiH_C"/>
</dbReference>
<dbReference type="OrthoDB" id="9789566at2"/>
<dbReference type="GO" id="GO:0003700">
    <property type="term" value="F:DNA-binding transcription factor activity"/>
    <property type="evidence" value="ECO:0007669"/>
    <property type="project" value="TreeGrafter"/>
</dbReference>
<dbReference type="EMBL" id="CP042425">
    <property type="protein sequence ID" value="QEL18106.1"/>
    <property type="molecule type" value="Genomic_DNA"/>
</dbReference>
<dbReference type="InterPro" id="IPR050109">
    <property type="entry name" value="HTH-type_TetR-like_transc_reg"/>
</dbReference>
<feature type="domain" description="HTH tetR-type" evidence="3">
    <location>
        <begin position="5"/>
        <end position="65"/>
    </location>
</feature>
<dbReference type="RefSeq" id="WP_149112639.1">
    <property type="nucleotide sequence ID" value="NZ_CP042425.1"/>
</dbReference>
<dbReference type="InterPro" id="IPR036271">
    <property type="entry name" value="Tet_transcr_reg_TetR-rel_C_sf"/>
</dbReference>
<keyword evidence="1 2" id="KW-0238">DNA-binding</keyword>
<dbReference type="PANTHER" id="PTHR30055:SF226">
    <property type="entry name" value="HTH-TYPE TRANSCRIPTIONAL REGULATOR PKSA"/>
    <property type="match status" value="1"/>
</dbReference>
<dbReference type="PROSITE" id="PS50977">
    <property type="entry name" value="HTH_TETR_2"/>
    <property type="match status" value="1"/>
</dbReference>